<reference evidence="1" key="1">
    <citation type="submission" date="2018-06" db="EMBL/GenBank/DDBJ databases">
        <authorList>
            <person name="Zhirakovskaya E."/>
        </authorList>
    </citation>
    <scope>NUCLEOTIDE SEQUENCE</scope>
</reference>
<evidence type="ECO:0000313" key="1">
    <source>
        <dbReference type="EMBL" id="VAW59039.1"/>
    </source>
</evidence>
<dbReference type="EMBL" id="UOFH01000049">
    <property type="protein sequence ID" value="VAW59039.1"/>
    <property type="molecule type" value="Genomic_DNA"/>
</dbReference>
<dbReference type="InterPro" id="IPR029033">
    <property type="entry name" value="His_PPase_superfam"/>
</dbReference>
<dbReference type="SUPFAM" id="SSF53254">
    <property type="entry name" value="Phosphoglycerate mutase-like"/>
    <property type="match status" value="1"/>
</dbReference>
<name>A0A3B0XBW9_9ZZZZ</name>
<evidence type="ECO:0008006" key="2">
    <source>
        <dbReference type="Google" id="ProtNLM"/>
    </source>
</evidence>
<protein>
    <recommendedName>
        <fullName evidence="2">Histidine phosphatase family protein</fullName>
    </recommendedName>
</protein>
<organism evidence="1">
    <name type="scientific">hydrothermal vent metagenome</name>
    <dbReference type="NCBI Taxonomy" id="652676"/>
    <lineage>
        <taxon>unclassified sequences</taxon>
        <taxon>metagenomes</taxon>
        <taxon>ecological metagenomes</taxon>
    </lineage>
</organism>
<sequence length="181" mass="20001">MRHGKPVLPPLNKISPKLFIGWVDAYNISGLCSASVPTDEALKISTQSCAVVCSALPRSIESAKALGAKNITLISAKFNEAEMPISDWCFPKLSPKIWAVFFRVVWFFGYSKNSETFKEAKLRAKESVAILKEQAKINTTVLFVGHGVYNRLLANELNATGWLGPESPGSKYWSYGVYKPL</sequence>
<gene>
    <name evidence="1" type="ORF">MNBD_GAMMA08-802</name>
</gene>
<dbReference type="AlphaFoldDB" id="A0A3B0XBW9"/>
<dbReference type="Gene3D" id="3.40.50.1240">
    <property type="entry name" value="Phosphoglycerate mutase-like"/>
    <property type="match status" value="1"/>
</dbReference>
<accession>A0A3B0XBW9</accession>
<proteinExistence type="predicted"/>